<reference evidence="2 3" key="1">
    <citation type="submission" date="2014-11" db="EMBL/GenBank/DDBJ databases">
        <authorList>
            <person name="Zhu J."/>
            <person name="Qi W."/>
            <person name="Song R."/>
        </authorList>
    </citation>
    <scope>NUCLEOTIDE SEQUENCE [LARGE SCALE GENOMIC DNA]</scope>
</reference>
<feature type="compositionally biased region" description="Polar residues" evidence="1">
    <location>
        <begin position="181"/>
        <end position="190"/>
    </location>
</feature>
<dbReference type="EMBL" id="CDMY01000494">
    <property type="protein sequence ID" value="CEM17691.1"/>
    <property type="molecule type" value="Genomic_DNA"/>
</dbReference>
<proteinExistence type="predicted"/>
<evidence type="ECO:0000313" key="3">
    <source>
        <dbReference type="Proteomes" id="UP000041254"/>
    </source>
</evidence>
<dbReference type="AlphaFoldDB" id="A0A0G4FSK7"/>
<protein>
    <submittedName>
        <fullName evidence="2">Uncharacterized protein</fullName>
    </submittedName>
</protein>
<dbReference type="Proteomes" id="UP000041254">
    <property type="component" value="Unassembled WGS sequence"/>
</dbReference>
<dbReference type="VEuPathDB" id="CryptoDB:Vbra_5930"/>
<organism evidence="2 3">
    <name type="scientific">Vitrella brassicaformis (strain CCMP3155)</name>
    <dbReference type="NCBI Taxonomy" id="1169540"/>
    <lineage>
        <taxon>Eukaryota</taxon>
        <taxon>Sar</taxon>
        <taxon>Alveolata</taxon>
        <taxon>Colpodellida</taxon>
        <taxon>Vitrellaceae</taxon>
        <taxon>Vitrella</taxon>
    </lineage>
</organism>
<evidence type="ECO:0000256" key="1">
    <source>
        <dbReference type="SAM" id="MobiDB-lite"/>
    </source>
</evidence>
<name>A0A0G4FSK7_VITBC</name>
<keyword evidence="3" id="KW-1185">Reference proteome</keyword>
<feature type="region of interest" description="Disordered" evidence="1">
    <location>
        <begin position="180"/>
        <end position="229"/>
    </location>
</feature>
<dbReference type="InParanoid" id="A0A0G4FSK7"/>
<accession>A0A0G4FSK7</accession>
<evidence type="ECO:0000313" key="2">
    <source>
        <dbReference type="EMBL" id="CEM17691.1"/>
    </source>
</evidence>
<gene>
    <name evidence="2" type="ORF">Vbra_5930</name>
</gene>
<sequence length="257" mass="28150">MVESLGLPEDCNKEAWAITIGRVREAVHWLFGTDALLFGSAAYKLALWESDVDLSAAIPADKADQLLREGVVDDRQLAERVHELSMREKAAMKEYEAAQRERKVKHDLKQVEVRQEWKEQEHAALKASSVSSQRDVVDDGLNGLLAGAGEGARAGWRSGLDHRSDDAGELREWVTPLGQLTPMSNSQLPSPRQHWYDNRPILSPVPPSRPLPEGDARLSGLAGGASAGGHSLELSASVDDTISKLREIARGWGRTGH</sequence>